<dbReference type="EMBL" id="CP095061">
    <property type="protein sequence ID" value="UOQ66628.1"/>
    <property type="molecule type" value="Genomic_DNA"/>
</dbReference>
<dbReference type="Gene3D" id="2.80.10.50">
    <property type="match status" value="1"/>
</dbReference>
<keyword evidence="3" id="KW-1185">Reference proteome</keyword>
<name>A0ABY4G6Y9_9BACT</name>
<organism evidence="2 3">
    <name type="scientific">Hymenobacter volaticus</name>
    <dbReference type="NCBI Taxonomy" id="2932254"/>
    <lineage>
        <taxon>Bacteria</taxon>
        <taxon>Pseudomonadati</taxon>
        <taxon>Bacteroidota</taxon>
        <taxon>Cytophagia</taxon>
        <taxon>Cytophagales</taxon>
        <taxon>Hymenobacteraceae</taxon>
        <taxon>Hymenobacter</taxon>
    </lineage>
</organism>
<evidence type="ECO:0000313" key="2">
    <source>
        <dbReference type="EMBL" id="UOQ66628.1"/>
    </source>
</evidence>
<dbReference type="InterPro" id="IPR026444">
    <property type="entry name" value="Secre_tail"/>
</dbReference>
<evidence type="ECO:0000259" key="1">
    <source>
        <dbReference type="Pfam" id="PF18962"/>
    </source>
</evidence>
<feature type="domain" description="Secretion system C-terminal sorting" evidence="1">
    <location>
        <begin position="108"/>
        <end position="180"/>
    </location>
</feature>
<gene>
    <name evidence="2" type="ORF">MUN86_01465</name>
</gene>
<proteinExistence type="predicted"/>
<protein>
    <submittedName>
        <fullName evidence="2">T9SS type A sorting domain-containing protein</fullName>
    </submittedName>
</protein>
<evidence type="ECO:0000313" key="3">
    <source>
        <dbReference type="Proteomes" id="UP000830401"/>
    </source>
</evidence>
<dbReference type="InterPro" id="IPR013431">
    <property type="entry name" value="Delta_60_rpt"/>
</dbReference>
<dbReference type="Proteomes" id="UP000830401">
    <property type="component" value="Chromosome"/>
</dbReference>
<reference evidence="2" key="1">
    <citation type="submission" date="2022-04" db="EMBL/GenBank/DDBJ databases">
        <title>Hymenobacter sp. isolated from the air.</title>
        <authorList>
            <person name="Won M."/>
            <person name="Lee C.-M."/>
            <person name="Woen H.-Y."/>
            <person name="Kwon S.-W."/>
        </authorList>
    </citation>
    <scope>NUCLEOTIDE SEQUENCE</scope>
    <source>
        <strain evidence="2">5420S-77</strain>
    </source>
</reference>
<dbReference type="NCBIfam" id="TIGR04183">
    <property type="entry name" value="Por_Secre_tail"/>
    <property type="match status" value="1"/>
</dbReference>
<sequence>MNTDRGQVNAIVQEASGHVVVGGQLGGARTPPYMQRLLPSGQIDASYFNAAMPGPDNEVYALLGLPDGRILAGGSFRNVAGQQLMGLACLLPNTPLAIKTGVTVPFEMWPNPVRGEALHLRFPAIQGAVSVQLLDALGRSVFVFPVVQSTIALPTTTLPAGLYIVQVSTATGTATRRVVVY</sequence>
<accession>A0ABY4G6Y9</accession>
<dbReference type="Pfam" id="PF18962">
    <property type="entry name" value="Por_Secre_tail"/>
    <property type="match status" value="1"/>
</dbReference>
<dbReference type="Pfam" id="PF17164">
    <property type="entry name" value="DUF5122"/>
    <property type="match status" value="1"/>
</dbReference>